<dbReference type="Proteomes" id="UP000499080">
    <property type="component" value="Unassembled WGS sequence"/>
</dbReference>
<keyword evidence="10 12" id="KW-0739">Sodium transport</keyword>
<sequence>MEYFSDFWNLLSLNIAKNVEYELITYNIGEKYPLPTTDNRTHGLEWNGNSFQKKGRKELSFDCSVQQLYRSRSKRKSRSVIEFYVKNPEVTVLMHVPLYSSSEIFSHVGGLLGCWLGISVFIFTGIMEKFFRKVFKWRKRFGRRKKKRASTSEIHQY</sequence>
<evidence type="ECO:0000256" key="3">
    <source>
        <dbReference type="ARBA" id="ARBA00022448"/>
    </source>
</evidence>
<keyword evidence="11 12" id="KW-0407">Ion channel</keyword>
<keyword evidence="4 12" id="KW-0894">Sodium channel</keyword>
<evidence type="ECO:0000256" key="2">
    <source>
        <dbReference type="ARBA" id="ARBA00007193"/>
    </source>
</evidence>
<organism evidence="14 15">
    <name type="scientific">Araneus ventricosus</name>
    <name type="common">Orbweaver spider</name>
    <name type="synonym">Epeira ventricosa</name>
    <dbReference type="NCBI Taxonomy" id="182803"/>
    <lineage>
        <taxon>Eukaryota</taxon>
        <taxon>Metazoa</taxon>
        <taxon>Ecdysozoa</taxon>
        <taxon>Arthropoda</taxon>
        <taxon>Chelicerata</taxon>
        <taxon>Arachnida</taxon>
        <taxon>Araneae</taxon>
        <taxon>Araneomorphae</taxon>
        <taxon>Entelegynae</taxon>
        <taxon>Araneoidea</taxon>
        <taxon>Araneidae</taxon>
        <taxon>Araneus</taxon>
    </lineage>
</organism>
<dbReference type="GO" id="GO:0005272">
    <property type="term" value="F:sodium channel activity"/>
    <property type="evidence" value="ECO:0007669"/>
    <property type="project" value="UniProtKB-KW"/>
</dbReference>
<protein>
    <submittedName>
        <fullName evidence="14">Uncharacterized protein</fullName>
    </submittedName>
</protein>
<name>A0A4Y2P1L5_ARAVE</name>
<comment type="caution">
    <text evidence="14">The sequence shown here is derived from an EMBL/GenBank/DDBJ whole genome shotgun (WGS) entry which is preliminary data.</text>
</comment>
<evidence type="ECO:0000256" key="13">
    <source>
        <dbReference type="SAM" id="Phobius"/>
    </source>
</evidence>
<keyword evidence="8 12" id="KW-0406">Ion transport</keyword>
<evidence type="ECO:0000313" key="14">
    <source>
        <dbReference type="EMBL" id="GBN44197.1"/>
    </source>
</evidence>
<evidence type="ECO:0000256" key="10">
    <source>
        <dbReference type="ARBA" id="ARBA00023201"/>
    </source>
</evidence>
<evidence type="ECO:0000256" key="8">
    <source>
        <dbReference type="ARBA" id="ARBA00023065"/>
    </source>
</evidence>
<dbReference type="GO" id="GO:0016020">
    <property type="term" value="C:membrane"/>
    <property type="evidence" value="ECO:0007669"/>
    <property type="project" value="UniProtKB-SubCell"/>
</dbReference>
<dbReference type="AlphaFoldDB" id="A0A4Y2P1L5"/>
<keyword evidence="5 12" id="KW-0812">Transmembrane</keyword>
<keyword evidence="3 12" id="KW-0813">Transport</keyword>
<evidence type="ECO:0000313" key="15">
    <source>
        <dbReference type="Proteomes" id="UP000499080"/>
    </source>
</evidence>
<evidence type="ECO:0000256" key="11">
    <source>
        <dbReference type="ARBA" id="ARBA00023303"/>
    </source>
</evidence>
<dbReference type="EMBL" id="BGPR01010095">
    <property type="protein sequence ID" value="GBN44197.1"/>
    <property type="molecule type" value="Genomic_DNA"/>
</dbReference>
<keyword evidence="15" id="KW-1185">Reference proteome</keyword>
<evidence type="ECO:0000256" key="4">
    <source>
        <dbReference type="ARBA" id="ARBA00022461"/>
    </source>
</evidence>
<evidence type="ECO:0000256" key="5">
    <source>
        <dbReference type="ARBA" id="ARBA00022692"/>
    </source>
</evidence>
<accession>A0A4Y2P1L5</accession>
<keyword evidence="6 13" id="KW-1133">Transmembrane helix</keyword>
<dbReference type="InterPro" id="IPR001873">
    <property type="entry name" value="ENaC"/>
</dbReference>
<evidence type="ECO:0000256" key="7">
    <source>
        <dbReference type="ARBA" id="ARBA00023053"/>
    </source>
</evidence>
<keyword evidence="7" id="KW-0915">Sodium</keyword>
<gene>
    <name evidence="14" type="ORF">AVEN_148420_1</name>
</gene>
<evidence type="ECO:0000256" key="1">
    <source>
        <dbReference type="ARBA" id="ARBA00004141"/>
    </source>
</evidence>
<reference evidence="14 15" key="1">
    <citation type="journal article" date="2019" name="Sci. Rep.">
        <title>Orb-weaving spider Araneus ventricosus genome elucidates the spidroin gene catalogue.</title>
        <authorList>
            <person name="Kono N."/>
            <person name="Nakamura H."/>
            <person name="Ohtoshi R."/>
            <person name="Moran D.A.P."/>
            <person name="Shinohara A."/>
            <person name="Yoshida Y."/>
            <person name="Fujiwara M."/>
            <person name="Mori M."/>
            <person name="Tomita M."/>
            <person name="Arakawa K."/>
        </authorList>
    </citation>
    <scope>NUCLEOTIDE SEQUENCE [LARGE SCALE GENOMIC DNA]</scope>
</reference>
<evidence type="ECO:0000256" key="6">
    <source>
        <dbReference type="ARBA" id="ARBA00022989"/>
    </source>
</evidence>
<feature type="transmembrane region" description="Helical" evidence="13">
    <location>
        <begin position="104"/>
        <end position="131"/>
    </location>
</feature>
<evidence type="ECO:0000256" key="12">
    <source>
        <dbReference type="RuleBase" id="RU000679"/>
    </source>
</evidence>
<keyword evidence="9 13" id="KW-0472">Membrane</keyword>
<dbReference type="OrthoDB" id="6021021at2759"/>
<evidence type="ECO:0000256" key="9">
    <source>
        <dbReference type="ARBA" id="ARBA00023136"/>
    </source>
</evidence>
<comment type="subcellular location">
    <subcellularLocation>
        <location evidence="1">Membrane</location>
        <topology evidence="1">Multi-pass membrane protein</topology>
    </subcellularLocation>
</comment>
<comment type="similarity">
    <text evidence="2 12">Belongs to the amiloride-sensitive sodium channel (TC 1.A.6) family.</text>
</comment>
<dbReference type="Gene3D" id="1.10.287.770">
    <property type="entry name" value="YojJ-like"/>
    <property type="match status" value="1"/>
</dbReference>
<dbReference type="Pfam" id="PF00858">
    <property type="entry name" value="ASC"/>
    <property type="match status" value="1"/>
</dbReference>
<proteinExistence type="inferred from homology"/>